<dbReference type="EMBL" id="UYRV01014735">
    <property type="protein sequence ID" value="VDK60481.1"/>
    <property type="molecule type" value="Genomic_DNA"/>
</dbReference>
<keyword evidence="2" id="KW-1185">Reference proteome</keyword>
<name>A0A3P6T6B5_CYLGO</name>
<dbReference type="OrthoDB" id="5796844at2759"/>
<proteinExistence type="predicted"/>
<accession>A0A3P6T6B5</accession>
<dbReference type="Proteomes" id="UP000271889">
    <property type="component" value="Unassembled WGS sequence"/>
</dbReference>
<reference evidence="1 2" key="1">
    <citation type="submission" date="2018-11" db="EMBL/GenBank/DDBJ databases">
        <authorList>
            <consortium name="Pathogen Informatics"/>
        </authorList>
    </citation>
    <scope>NUCLEOTIDE SEQUENCE [LARGE SCALE GENOMIC DNA]</scope>
</reference>
<dbReference type="AlphaFoldDB" id="A0A3P6T6B5"/>
<protein>
    <submittedName>
        <fullName evidence="1">Uncharacterized protein</fullName>
    </submittedName>
</protein>
<evidence type="ECO:0000313" key="1">
    <source>
        <dbReference type="EMBL" id="VDK60481.1"/>
    </source>
</evidence>
<evidence type="ECO:0000313" key="2">
    <source>
        <dbReference type="Proteomes" id="UP000271889"/>
    </source>
</evidence>
<sequence>MVLSQVDFASSGFAAFNEAMDIAEAKESFNCAGIFEFISDPVVMDRLASLASDRPQCFSMGGKDSEVELQNAIESRIINLDEGEKIRSCLQFLMKADDMLGS</sequence>
<gene>
    <name evidence="1" type="ORF">CGOC_LOCUS5025</name>
</gene>
<organism evidence="1 2">
    <name type="scientific">Cylicostephanus goldi</name>
    <name type="common">Nematode worm</name>
    <dbReference type="NCBI Taxonomy" id="71465"/>
    <lineage>
        <taxon>Eukaryota</taxon>
        <taxon>Metazoa</taxon>
        <taxon>Ecdysozoa</taxon>
        <taxon>Nematoda</taxon>
        <taxon>Chromadorea</taxon>
        <taxon>Rhabditida</taxon>
        <taxon>Rhabditina</taxon>
        <taxon>Rhabditomorpha</taxon>
        <taxon>Strongyloidea</taxon>
        <taxon>Strongylidae</taxon>
        <taxon>Cylicostephanus</taxon>
    </lineage>
</organism>